<proteinExistence type="inferred from homology"/>
<dbReference type="InterPro" id="IPR015927">
    <property type="entry name" value="Peptidase_S24_S26A/B/C"/>
</dbReference>
<dbReference type="GO" id="GO:0006355">
    <property type="term" value="P:regulation of DNA-templated transcription"/>
    <property type="evidence" value="ECO:0007669"/>
    <property type="project" value="InterPro"/>
</dbReference>
<dbReference type="SUPFAM" id="SSF51306">
    <property type="entry name" value="LexA/Signal peptidase"/>
    <property type="match status" value="1"/>
</dbReference>
<name>A0A2I1RIJ7_FAUOS</name>
<organism evidence="9 10">
    <name type="scientific">Faucicola osloensis</name>
    <name type="common">Moraxella osloensis</name>
    <dbReference type="NCBI Taxonomy" id="34062"/>
    <lineage>
        <taxon>Bacteria</taxon>
        <taxon>Pseudomonadati</taxon>
        <taxon>Pseudomonadota</taxon>
        <taxon>Gammaproteobacteria</taxon>
        <taxon>Moraxellales</taxon>
        <taxon>Moraxellaceae</taxon>
        <taxon>Faucicola</taxon>
    </lineage>
</organism>
<dbReference type="Proteomes" id="UP000234914">
    <property type="component" value="Unassembled WGS sequence"/>
</dbReference>
<dbReference type="EMBL" id="PKJS01000006">
    <property type="protein sequence ID" value="PKZ68961.1"/>
    <property type="molecule type" value="Genomic_DNA"/>
</dbReference>
<dbReference type="NCBIfam" id="NF007621">
    <property type="entry name" value="PRK10276.1"/>
    <property type="match status" value="1"/>
</dbReference>
<dbReference type="InterPro" id="IPR039418">
    <property type="entry name" value="LexA-like"/>
</dbReference>
<keyword evidence="2" id="KW-0227">DNA damage</keyword>
<dbReference type="AlphaFoldDB" id="A0A2I1RIJ7"/>
<dbReference type="PRINTS" id="PR00726">
    <property type="entry name" value="LEXASERPTASE"/>
</dbReference>
<dbReference type="GO" id="GO:0006281">
    <property type="term" value="P:DNA repair"/>
    <property type="evidence" value="ECO:0007669"/>
    <property type="project" value="UniProtKB-KW"/>
</dbReference>
<evidence type="ECO:0000256" key="4">
    <source>
        <dbReference type="ARBA" id="ARBA00022813"/>
    </source>
</evidence>
<evidence type="ECO:0000256" key="6">
    <source>
        <dbReference type="ARBA" id="ARBA00023236"/>
    </source>
</evidence>
<dbReference type="InterPro" id="IPR006197">
    <property type="entry name" value="Peptidase_S24_LexA"/>
</dbReference>
<evidence type="ECO:0000256" key="2">
    <source>
        <dbReference type="ARBA" id="ARBA00022763"/>
    </source>
</evidence>
<keyword evidence="5" id="KW-0234">DNA repair</keyword>
<keyword evidence="4 7" id="KW-0068">Autocatalytic cleavage</keyword>
<dbReference type="CDD" id="cd06529">
    <property type="entry name" value="S24_LexA-like"/>
    <property type="match status" value="1"/>
</dbReference>
<evidence type="ECO:0000313" key="10">
    <source>
        <dbReference type="Proteomes" id="UP000234914"/>
    </source>
</evidence>
<dbReference type="GO" id="GO:0016787">
    <property type="term" value="F:hydrolase activity"/>
    <property type="evidence" value="ECO:0007669"/>
    <property type="project" value="UniProtKB-KW"/>
</dbReference>
<gene>
    <name evidence="9" type="ORF">CYJ96_05755</name>
</gene>
<evidence type="ECO:0000259" key="8">
    <source>
        <dbReference type="Pfam" id="PF00717"/>
    </source>
</evidence>
<dbReference type="Pfam" id="PF00717">
    <property type="entry name" value="Peptidase_S24"/>
    <property type="match status" value="1"/>
</dbReference>
<dbReference type="PANTHER" id="PTHR33516:SF2">
    <property type="entry name" value="LEXA REPRESSOR-RELATED"/>
    <property type="match status" value="1"/>
</dbReference>
<comment type="caution">
    <text evidence="9">The sequence shown here is derived from an EMBL/GenBank/DDBJ whole genome shotgun (WGS) entry which is preliminary data.</text>
</comment>
<evidence type="ECO:0000256" key="7">
    <source>
        <dbReference type="RuleBase" id="RU003991"/>
    </source>
</evidence>
<dbReference type="InterPro" id="IPR050077">
    <property type="entry name" value="LexA_repressor"/>
</dbReference>
<keyword evidence="6" id="KW-0742">SOS response</keyword>
<evidence type="ECO:0000313" key="9">
    <source>
        <dbReference type="EMBL" id="PKZ68961.1"/>
    </source>
</evidence>
<dbReference type="GO" id="GO:0009432">
    <property type="term" value="P:SOS response"/>
    <property type="evidence" value="ECO:0007669"/>
    <property type="project" value="UniProtKB-KW"/>
</dbReference>
<keyword evidence="3 7" id="KW-0378">Hydrolase</keyword>
<dbReference type="GO" id="GO:0003677">
    <property type="term" value="F:DNA binding"/>
    <property type="evidence" value="ECO:0007669"/>
    <property type="project" value="InterPro"/>
</dbReference>
<reference evidence="9 10" key="1">
    <citation type="submission" date="2017-12" db="EMBL/GenBank/DDBJ databases">
        <title>Phylogenetic diversity of female urinary microbiome.</title>
        <authorList>
            <person name="Thomas-White K."/>
            <person name="Wolfe A.J."/>
        </authorList>
    </citation>
    <scope>NUCLEOTIDE SEQUENCE [LARGE SCALE GENOMIC DNA]</scope>
    <source>
        <strain evidence="9 10">UMB0416</strain>
    </source>
</reference>
<evidence type="ECO:0000256" key="5">
    <source>
        <dbReference type="ARBA" id="ARBA00023204"/>
    </source>
</evidence>
<dbReference type="RefSeq" id="WP_101964269.1">
    <property type="nucleotide sequence ID" value="NZ_JAHXPO010000039.1"/>
</dbReference>
<comment type="similarity">
    <text evidence="1 7">Belongs to the peptidase S24 family.</text>
</comment>
<dbReference type="InterPro" id="IPR036286">
    <property type="entry name" value="LexA/Signal_pep-like_sf"/>
</dbReference>
<sequence>MTVTLLNRIDPQPYQPIPLFLETIPAGFPSPAEGYVQDCIDLNGLCIDHPNATFLVRVDGLSMIDAGIYPNDLLVVDRSLEAQHGDIIVARLFNEFTVKELHLYPYPHLVAYNDAFDDISLMGEVDFEVFGVVTNAIRAIGRGNKRQIYKP</sequence>
<protein>
    <submittedName>
        <fullName evidence="9">DNA polymerase V subunit UmuD</fullName>
    </submittedName>
</protein>
<evidence type="ECO:0000256" key="3">
    <source>
        <dbReference type="ARBA" id="ARBA00022801"/>
    </source>
</evidence>
<dbReference type="PANTHER" id="PTHR33516">
    <property type="entry name" value="LEXA REPRESSOR"/>
    <property type="match status" value="1"/>
</dbReference>
<feature type="domain" description="Peptidase S24/S26A/S26B/S26C" evidence="8">
    <location>
        <begin position="18"/>
        <end position="133"/>
    </location>
</feature>
<dbReference type="Gene3D" id="2.10.109.10">
    <property type="entry name" value="Umud Fragment, subunit A"/>
    <property type="match status" value="1"/>
</dbReference>
<accession>A0A2I1RIJ7</accession>
<evidence type="ECO:0000256" key="1">
    <source>
        <dbReference type="ARBA" id="ARBA00007484"/>
    </source>
</evidence>